<dbReference type="STRING" id="86259.A0A4Z1P7V9"/>
<accession>A0A4Z1P7V9</accession>
<feature type="region of interest" description="Disordered" evidence="2">
    <location>
        <begin position="31"/>
        <end position="61"/>
    </location>
</feature>
<feature type="compositionally biased region" description="Polar residues" evidence="2">
    <location>
        <begin position="287"/>
        <end position="313"/>
    </location>
</feature>
<evidence type="ECO:0000256" key="1">
    <source>
        <dbReference type="SAM" id="Coils"/>
    </source>
</evidence>
<dbReference type="InterPro" id="IPR029191">
    <property type="entry name" value="Uds1"/>
</dbReference>
<feature type="region of interest" description="Disordered" evidence="2">
    <location>
        <begin position="536"/>
        <end position="555"/>
    </location>
</feature>
<dbReference type="Proteomes" id="UP000298493">
    <property type="component" value="Unassembled WGS sequence"/>
</dbReference>
<feature type="domain" description="Up-regulated during septation protein 1" evidence="3">
    <location>
        <begin position="397"/>
        <end position="513"/>
    </location>
</feature>
<protein>
    <recommendedName>
        <fullName evidence="3">Up-regulated during septation protein 1 domain-containing protein</fullName>
    </recommendedName>
</protein>
<dbReference type="AlphaFoldDB" id="A0A4Z1P7V9"/>
<evidence type="ECO:0000313" key="5">
    <source>
        <dbReference type="Proteomes" id="UP000298493"/>
    </source>
</evidence>
<gene>
    <name evidence="4" type="ORF">E6O75_ATG02720</name>
</gene>
<keyword evidence="5" id="KW-1185">Reference proteome</keyword>
<sequence length="604" mass="66506">MEETPSQQSTLTGLAIPERISVQSPLRASFEGEQPTKYQLWPVPQSRAEPSPLEPSPYLDPQSMALALGRSPTSLSDIVITQDTPPSWHLVGSLARRRNISVPELTHKIDQSTRTTYQESFADSPTIPGRPALGQVASEMLHNERSSNIPGNWRDCPFGDAMVAGVAQPQVAKPPSTQWATPMREAAPAFNPTRPLSPIFSPVECTTPKTAVARSPISPIGAPDVPPKVPPKTVTDGGSPAPKTDVKRKPSRGWLRFGASKQHLKIDASGPPLAWNGSHPCRPAVQPSPTLSTCATLVTSPDSRISPRTKQPTSASSSPKSKSEGRVSPDYSHCRKASVASDSSVMERARPIKEHKKAATLSYLVQPYDIATNVSALPTGMRPMEAVLILPDAEKESLRDQAAGQAQQFEVLGAKHVADLSRELRALDERCEYLRRTYKSLRSGRQKLHVRMLSYLKSDSLIFSKERLIKQQEALIELDKSIDHWIVKLERAENRRLRLRQKLLEHVAAAMALGPPSQCEYPQAPSYLEAQRPLPVHAQQTTTPPRSPDMSPISPRYANLVIKSPKPLRLDRKEVESIKIYADDQVLNLFSDIEQAVTKMCEAC</sequence>
<dbReference type="EMBL" id="SNSC02000005">
    <property type="protein sequence ID" value="TID24355.1"/>
    <property type="molecule type" value="Genomic_DNA"/>
</dbReference>
<reference evidence="4 5" key="1">
    <citation type="submission" date="2019-04" db="EMBL/GenBank/DDBJ databases">
        <title>High contiguity whole genome sequence and gene annotation resource for two Venturia nashicola isolates.</title>
        <authorList>
            <person name="Prokchorchik M."/>
            <person name="Won K."/>
            <person name="Lee Y."/>
            <person name="Choi E.D."/>
            <person name="Segonzac C."/>
            <person name="Sohn K.H."/>
        </authorList>
    </citation>
    <scope>NUCLEOTIDE SEQUENCE [LARGE SCALE GENOMIC DNA]</scope>
    <source>
        <strain evidence="4 5">PRI2</strain>
    </source>
</reference>
<evidence type="ECO:0000256" key="2">
    <source>
        <dbReference type="SAM" id="MobiDB-lite"/>
    </source>
</evidence>
<name>A0A4Z1P7V9_9PEZI</name>
<dbReference type="Pfam" id="PF15456">
    <property type="entry name" value="Uds1"/>
    <property type="match status" value="1"/>
</dbReference>
<proteinExistence type="predicted"/>
<organism evidence="4 5">
    <name type="scientific">Venturia nashicola</name>
    <dbReference type="NCBI Taxonomy" id="86259"/>
    <lineage>
        <taxon>Eukaryota</taxon>
        <taxon>Fungi</taxon>
        <taxon>Dikarya</taxon>
        <taxon>Ascomycota</taxon>
        <taxon>Pezizomycotina</taxon>
        <taxon>Dothideomycetes</taxon>
        <taxon>Pleosporomycetidae</taxon>
        <taxon>Venturiales</taxon>
        <taxon>Venturiaceae</taxon>
        <taxon>Venturia</taxon>
    </lineage>
</organism>
<keyword evidence="1" id="KW-0175">Coiled coil</keyword>
<feature type="region of interest" description="Disordered" evidence="2">
    <location>
        <begin position="277"/>
        <end position="349"/>
    </location>
</feature>
<evidence type="ECO:0000313" key="4">
    <source>
        <dbReference type="EMBL" id="TID24355.1"/>
    </source>
</evidence>
<evidence type="ECO:0000259" key="3">
    <source>
        <dbReference type="Pfam" id="PF15456"/>
    </source>
</evidence>
<comment type="caution">
    <text evidence="4">The sequence shown here is derived from an EMBL/GenBank/DDBJ whole genome shotgun (WGS) entry which is preliminary data.</text>
</comment>
<feature type="coiled-coil region" evidence="1">
    <location>
        <begin position="475"/>
        <end position="509"/>
    </location>
</feature>
<feature type="region of interest" description="Disordered" evidence="2">
    <location>
        <begin position="214"/>
        <end position="263"/>
    </location>
</feature>